<proteinExistence type="predicted"/>
<accession>A0A6J4RY75</accession>
<dbReference type="GO" id="GO:0008836">
    <property type="term" value="F:diaminopimelate decarboxylase activity"/>
    <property type="evidence" value="ECO:0007669"/>
    <property type="project" value="UniProtKB-EC"/>
</dbReference>
<dbReference type="SUPFAM" id="SSF50621">
    <property type="entry name" value="Alanine racemase C-terminal domain-like"/>
    <property type="match status" value="1"/>
</dbReference>
<organism evidence="1">
    <name type="scientific">uncultured Rubrobacteraceae bacterium</name>
    <dbReference type="NCBI Taxonomy" id="349277"/>
    <lineage>
        <taxon>Bacteria</taxon>
        <taxon>Bacillati</taxon>
        <taxon>Actinomycetota</taxon>
        <taxon>Rubrobacteria</taxon>
        <taxon>Rubrobacterales</taxon>
        <taxon>Rubrobacteraceae</taxon>
        <taxon>environmental samples</taxon>
    </lineage>
</organism>
<dbReference type="InterPro" id="IPR009006">
    <property type="entry name" value="Ala_racemase/Decarboxylase_C"/>
</dbReference>
<evidence type="ECO:0000313" key="1">
    <source>
        <dbReference type="EMBL" id="CAA9485152.1"/>
    </source>
</evidence>
<sequence>MDAGAYGFSMASNYNSRPRPAEVMVSGDRWAVVREREHNADLIKGELVPAFL</sequence>
<protein>
    <submittedName>
        <fullName evidence="1">Diaminopimelate decarboxylase</fullName>
        <ecNumber evidence="1">4.1.1.20</ecNumber>
    </submittedName>
</protein>
<keyword evidence="1" id="KW-0456">Lyase</keyword>
<dbReference type="AlphaFoldDB" id="A0A6J4RY75"/>
<name>A0A6J4RY75_9ACTN</name>
<dbReference type="EC" id="4.1.1.20" evidence="1"/>
<dbReference type="EMBL" id="CADCVM010000171">
    <property type="protein sequence ID" value="CAA9485152.1"/>
    <property type="molecule type" value="Genomic_DNA"/>
</dbReference>
<reference evidence="1" key="1">
    <citation type="submission" date="2020-02" db="EMBL/GenBank/DDBJ databases">
        <authorList>
            <person name="Meier V. D."/>
        </authorList>
    </citation>
    <scope>NUCLEOTIDE SEQUENCE</scope>
    <source>
        <strain evidence="1">AVDCRST_MAG05</strain>
    </source>
</reference>
<dbReference type="Gene3D" id="2.40.37.10">
    <property type="entry name" value="Lyase, Ornithine Decarboxylase, Chain A, domain 1"/>
    <property type="match status" value="1"/>
</dbReference>
<gene>
    <name evidence="1" type="ORF">AVDCRST_MAG05-1536</name>
</gene>